<evidence type="ECO:0000313" key="2">
    <source>
        <dbReference type="Proteomes" id="UP000503003"/>
    </source>
</evidence>
<dbReference type="AlphaFoldDB" id="A0A6G7CIF0"/>
<proteinExistence type="predicted"/>
<reference evidence="1 2" key="1">
    <citation type="submission" date="2020-02" db="EMBL/GenBank/DDBJ databases">
        <title>A complete genome of a marine bacterium Vibrio sp. ZWAL4003 isolated from the mangrove sediment with the ability to degrade polysaccharides.</title>
        <authorList>
            <person name="Wu J."/>
            <person name="Qu W."/>
            <person name="Zeng R."/>
        </authorList>
    </citation>
    <scope>NUCLEOTIDE SEQUENCE [LARGE SCALE GENOMIC DNA]</scope>
    <source>
        <strain evidence="1 2">ZWAL4003</strain>
    </source>
</reference>
<protein>
    <submittedName>
        <fullName evidence="1">Uncharacterized protein</fullName>
    </submittedName>
</protein>
<accession>A0A6G7CIF0</accession>
<sequence>MNTLNIESQASNRLAVKFANFLASFLSVSTKKEGYKGQSFTSIDTTAQRIGCDMSHFNYIS</sequence>
<dbReference type="KEGG" id="vzi:G5S32_07540"/>
<name>A0A6G7CIF0_9VIBR</name>
<dbReference type="EMBL" id="CP049331">
    <property type="protein sequence ID" value="QIH41850.1"/>
    <property type="molecule type" value="Genomic_DNA"/>
</dbReference>
<keyword evidence="2" id="KW-1185">Reference proteome</keyword>
<dbReference type="RefSeq" id="WP_165311439.1">
    <property type="nucleotide sequence ID" value="NZ_CP049331.1"/>
</dbReference>
<organism evidence="1 2">
    <name type="scientific">Vibrio ziniensis</name>
    <dbReference type="NCBI Taxonomy" id="2711221"/>
    <lineage>
        <taxon>Bacteria</taxon>
        <taxon>Pseudomonadati</taxon>
        <taxon>Pseudomonadota</taxon>
        <taxon>Gammaproteobacteria</taxon>
        <taxon>Vibrionales</taxon>
        <taxon>Vibrionaceae</taxon>
        <taxon>Vibrio</taxon>
    </lineage>
</organism>
<dbReference type="Proteomes" id="UP000503003">
    <property type="component" value="Chromosome 1"/>
</dbReference>
<gene>
    <name evidence="1" type="ORF">G5S32_07540</name>
</gene>
<evidence type="ECO:0000313" key="1">
    <source>
        <dbReference type="EMBL" id="QIH41850.1"/>
    </source>
</evidence>